<evidence type="ECO:0000256" key="1">
    <source>
        <dbReference type="SAM" id="Phobius"/>
    </source>
</evidence>
<protein>
    <recommendedName>
        <fullName evidence="2">NERD domain-containing protein</fullName>
    </recommendedName>
</protein>
<evidence type="ECO:0000313" key="3">
    <source>
        <dbReference type="EMBL" id="GAA2720317.1"/>
    </source>
</evidence>
<organism evidence="3 4">
    <name type="scientific">Actinocorallia aurantiaca</name>
    <dbReference type="NCBI Taxonomy" id="46204"/>
    <lineage>
        <taxon>Bacteria</taxon>
        <taxon>Bacillati</taxon>
        <taxon>Actinomycetota</taxon>
        <taxon>Actinomycetes</taxon>
        <taxon>Streptosporangiales</taxon>
        <taxon>Thermomonosporaceae</taxon>
        <taxon>Actinocorallia</taxon>
    </lineage>
</organism>
<dbReference type="Proteomes" id="UP001501842">
    <property type="component" value="Unassembled WGS sequence"/>
</dbReference>
<evidence type="ECO:0000313" key="4">
    <source>
        <dbReference type="Proteomes" id="UP001501842"/>
    </source>
</evidence>
<keyword evidence="1" id="KW-0812">Transmembrane</keyword>
<comment type="caution">
    <text evidence="3">The sequence shown here is derived from an EMBL/GenBank/DDBJ whole genome shotgun (WGS) entry which is preliminary data.</text>
</comment>
<accession>A0ABP6GAN0</accession>
<keyword evidence="4" id="KW-1185">Reference proteome</keyword>
<name>A0ABP6GAN0_9ACTN</name>
<dbReference type="Pfam" id="PF08378">
    <property type="entry name" value="NERD"/>
    <property type="match status" value="1"/>
</dbReference>
<keyword evidence="1" id="KW-1133">Transmembrane helix</keyword>
<dbReference type="EMBL" id="BAAATZ010000003">
    <property type="protein sequence ID" value="GAA2720317.1"/>
    <property type="molecule type" value="Genomic_DNA"/>
</dbReference>
<feature type="transmembrane region" description="Helical" evidence="1">
    <location>
        <begin position="44"/>
        <end position="61"/>
    </location>
</feature>
<dbReference type="InterPro" id="IPR011528">
    <property type="entry name" value="NERD"/>
</dbReference>
<gene>
    <name evidence="3" type="ORF">GCM10010439_07960</name>
</gene>
<keyword evidence="1" id="KW-0472">Membrane</keyword>
<reference evidence="4" key="1">
    <citation type="journal article" date="2019" name="Int. J. Syst. Evol. Microbiol.">
        <title>The Global Catalogue of Microorganisms (GCM) 10K type strain sequencing project: providing services to taxonomists for standard genome sequencing and annotation.</title>
        <authorList>
            <consortium name="The Broad Institute Genomics Platform"/>
            <consortium name="The Broad Institute Genome Sequencing Center for Infectious Disease"/>
            <person name="Wu L."/>
            <person name="Ma J."/>
        </authorList>
    </citation>
    <scope>NUCLEOTIDE SEQUENCE [LARGE SCALE GENOMIC DNA]</scope>
    <source>
        <strain evidence="4">JCM 8201</strain>
    </source>
</reference>
<feature type="domain" description="NERD" evidence="2">
    <location>
        <begin position="70"/>
        <end position="185"/>
    </location>
</feature>
<evidence type="ECO:0000259" key="2">
    <source>
        <dbReference type="PROSITE" id="PS50965"/>
    </source>
</evidence>
<feature type="transmembrane region" description="Helical" evidence="1">
    <location>
        <begin position="20"/>
        <end position="38"/>
    </location>
</feature>
<proteinExistence type="predicted"/>
<dbReference type="PROSITE" id="PS50965">
    <property type="entry name" value="NERD"/>
    <property type="match status" value="1"/>
</dbReference>
<sequence>MAGASAWARYRRLSFRAERLAVSAALGTAGGMVVAGLLDWRLGMAVGGVLTAAHYLSGYFAPGVETNWRRGARAERRTGRDLGRLGGGYSVLHDREVPQLPTTNLDHLVIGLTGVYAVVTRSVRRGARVWTDEEQLWVGEQPASGLETATVALAAELVAEFLSEELDSEMDVVPVIAVQSGRVASEGFEYGDVTFLRGRMIPGFIKSHPVIFTTAQVATIAVAAERLFPPMKWEFLWEEGSDQRRRGAGGRK</sequence>